<keyword evidence="3" id="KW-1185">Reference proteome</keyword>
<evidence type="ECO:0000313" key="3">
    <source>
        <dbReference type="Proteomes" id="UP001159427"/>
    </source>
</evidence>
<accession>A0ABN8MKB1</accession>
<feature type="compositionally biased region" description="Low complexity" evidence="1">
    <location>
        <begin position="75"/>
        <end position="89"/>
    </location>
</feature>
<proteinExistence type="predicted"/>
<gene>
    <name evidence="2" type="ORF">PEVE_00034186</name>
</gene>
<organism evidence="2 3">
    <name type="scientific">Porites evermanni</name>
    <dbReference type="NCBI Taxonomy" id="104178"/>
    <lineage>
        <taxon>Eukaryota</taxon>
        <taxon>Metazoa</taxon>
        <taxon>Cnidaria</taxon>
        <taxon>Anthozoa</taxon>
        <taxon>Hexacorallia</taxon>
        <taxon>Scleractinia</taxon>
        <taxon>Fungiina</taxon>
        <taxon>Poritidae</taxon>
        <taxon>Porites</taxon>
    </lineage>
</organism>
<evidence type="ECO:0000256" key="1">
    <source>
        <dbReference type="SAM" id="MobiDB-lite"/>
    </source>
</evidence>
<dbReference type="Proteomes" id="UP001159427">
    <property type="component" value="Unassembled WGS sequence"/>
</dbReference>
<feature type="region of interest" description="Disordered" evidence="1">
    <location>
        <begin position="73"/>
        <end position="123"/>
    </location>
</feature>
<dbReference type="EMBL" id="CALNXI010000514">
    <property type="protein sequence ID" value="CAH3028467.1"/>
    <property type="molecule type" value="Genomic_DNA"/>
</dbReference>
<comment type="caution">
    <text evidence="2">The sequence shown here is derived from an EMBL/GenBank/DDBJ whole genome shotgun (WGS) entry which is preliminary data.</text>
</comment>
<reference evidence="2 3" key="1">
    <citation type="submission" date="2022-05" db="EMBL/GenBank/DDBJ databases">
        <authorList>
            <consortium name="Genoscope - CEA"/>
            <person name="William W."/>
        </authorList>
    </citation>
    <scope>NUCLEOTIDE SEQUENCE [LARGE SCALE GENOMIC DNA]</scope>
</reference>
<protein>
    <submittedName>
        <fullName evidence="2">Uncharacterized protein</fullName>
    </submittedName>
</protein>
<name>A0ABN8MKB1_9CNID</name>
<evidence type="ECO:0000313" key="2">
    <source>
        <dbReference type="EMBL" id="CAH3028467.1"/>
    </source>
</evidence>
<feature type="compositionally biased region" description="Basic and acidic residues" evidence="1">
    <location>
        <begin position="90"/>
        <end position="100"/>
    </location>
</feature>
<sequence>MLKPAYEFYADNRPMTKKYQSIYLNWTVEDGKCDWAMVDKALKEQSRTTSSSRIRPYFFGGTPDWTLKPVYQTTPDQIRPQIRQQQTIVRPDHHKSDHQNRPPPPRQTTKSDHLARPQTTILD</sequence>